<accession>A0A8H6F9M9</accession>
<keyword evidence="2" id="KW-0326">Glycosidase</keyword>
<reference evidence="3 4" key="1">
    <citation type="journal article" date="2020" name="Genomics">
        <title>Complete, high-quality genomes from long-read metagenomic sequencing of two wolf lichen thalli reveals enigmatic genome architecture.</title>
        <authorList>
            <person name="McKenzie S.K."/>
            <person name="Walston R.F."/>
            <person name="Allen J.L."/>
        </authorList>
    </citation>
    <scope>NUCLEOTIDE SEQUENCE [LARGE SCALE GENOMIC DNA]</scope>
    <source>
        <strain evidence="3">WasteWater1</strain>
    </source>
</reference>
<dbReference type="GO" id="GO:0000272">
    <property type="term" value="P:polysaccharide catabolic process"/>
    <property type="evidence" value="ECO:0007669"/>
    <property type="project" value="UniProtKB-KW"/>
</dbReference>
<comment type="similarity">
    <text evidence="1 2">Belongs to the glycosyl hydrolase 12 (cellulase H) family.</text>
</comment>
<comment type="caution">
    <text evidence="3">The sequence shown here is derived from an EMBL/GenBank/DDBJ whole genome shotgun (WGS) entry which is preliminary data.</text>
</comment>
<keyword evidence="2" id="KW-0378">Hydrolase</keyword>
<dbReference type="InterPro" id="IPR002594">
    <property type="entry name" value="GH12"/>
</dbReference>
<dbReference type="GO" id="GO:0008810">
    <property type="term" value="F:cellulase activity"/>
    <property type="evidence" value="ECO:0007669"/>
    <property type="project" value="InterPro"/>
</dbReference>
<dbReference type="EMBL" id="JACCJB010000018">
    <property type="protein sequence ID" value="KAF6219828.1"/>
    <property type="molecule type" value="Genomic_DNA"/>
</dbReference>
<evidence type="ECO:0000256" key="2">
    <source>
        <dbReference type="RuleBase" id="RU361163"/>
    </source>
</evidence>
<dbReference type="Gene3D" id="2.60.120.180">
    <property type="match status" value="1"/>
</dbReference>
<dbReference type="SUPFAM" id="SSF49899">
    <property type="entry name" value="Concanavalin A-like lectins/glucanases"/>
    <property type="match status" value="1"/>
</dbReference>
<dbReference type="Pfam" id="PF01670">
    <property type="entry name" value="Glyco_hydro_12"/>
    <property type="match status" value="1"/>
</dbReference>
<evidence type="ECO:0000256" key="1">
    <source>
        <dbReference type="ARBA" id="ARBA00005519"/>
    </source>
</evidence>
<gene>
    <name evidence="3" type="ORF">HO133_003653</name>
</gene>
<dbReference type="Proteomes" id="UP000593566">
    <property type="component" value="Unassembled WGS sequence"/>
</dbReference>
<evidence type="ECO:0000313" key="3">
    <source>
        <dbReference type="EMBL" id="KAF6219828.1"/>
    </source>
</evidence>
<dbReference type="PANTHER" id="PTHR34002">
    <property type="entry name" value="BLR1656 PROTEIN"/>
    <property type="match status" value="1"/>
</dbReference>
<keyword evidence="2" id="KW-0624">Polysaccharide degradation</keyword>
<evidence type="ECO:0000313" key="4">
    <source>
        <dbReference type="Proteomes" id="UP000593566"/>
    </source>
</evidence>
<keyword evidence="4" id="KW-1185">Reference proteome</keyword>
<dbReference type="AlphaFoldDB" id="A0A8H6F9M9"/>
<dbReference type="InterPro" id="IPR013319">
    <property type="entry name" value="GH11/12"/>
</dbReference>
<dbReference type="GeneID" id="59332064"/>
<dbReference type="PANTHER" id="PTHR34002:SF9">
    <property type="entry name" value="XYLOGLUCAN-SPECIFIC ENDO-BETA-1,4-GLUCANASE A"/>
    <property type="match status" value="1"/>
</dbReference>
<sequence length="152" mass="15902">MLTVSFSYSGEDVIGDVAYDAFLGEGCSGTTGQHSYEVMIWLAALGSLGPIGSSDDGGSAFGFAPRNVKISNSDWVLYYGMNYGTNTPVYSFIPPAGTQYNSFGGDLMPFFTYLKGINGALSSLFLQSIQAGTEAVNATGPAVFTTSSYSIG</sequence>
<organism evidence="3 4">
    <name type="scientific">Letharia lupina</name>
    <dbReference type="NCBI Taxonomy" id="560253"/>
    <lineage>
        <taxon>Eukaryota</taxon>
        <taxon>Fungi</taxon>
        <taxon>Dikarya</taxon>
        <taxon>Ascomycota</taxon>
        <taxon>Pezizomycotina</taxon>
        <taxon>Lecanoromycetes</taxon>
        <taxon>OSLEUM clade</taxon>
        <taxon>Lecanoromycetidae</taxon>
        <taxon>Lecanorales</taxon>
        <taxon>Lecanorineae</taxon>
        <taxon>Parmeliaceae</taxon>
        <taxon>Letharia</taxon>
    </lineage>
</organism>
<dbReference type="RefSeq" id="XP_037149263.1">
    <property type="nucleotide sequence ID" value="XM_037294575.1"/>
</dbReference>
<proteinExistence type="inferred from homology"/>
<evidence type="ECO:0008006" key="5">
    <source>
        <dbReference type="Google" id="ProtNLM"/>
    </source>
</evidence>
<keyword evidence="2" id="KW-0119">Carbohydrate metabolism</keyword>
<protein>
    <recommendedName>
        <fullName evidence="5">Glycoside hydrolase family 12 protein</fullName>
    </recommendedName>
</protein>
<name>A0A8H6F9M9_9LECA</name>
<dbReference type="InterPro" id="IPR013320">
    <property type="entry name" value="ConA-like_dom_sf"/>
</dbReference>